<keyword evidence="2" id="KW-1185">Reference proteome</keyword>
<dbReference type="AlphaFoldDB" id="A0A8J6XST0"/>
<organism evidence="1 2">
    <name type="scientific">Iningainema tapete BLCC-T55</name>
    <dbReference type="NCBI Taxonomy" id="2748662"/>
    <lineage>
        <taxon>Bacteria</taxon>
        <taxon>Bacillati</taxon>
        <taxon>Cyanobacteriota</taxon>
        <taxon>Cyanophyceae</taxon>
        <taxon>Nostocales</taxon>
        <taxon>Scytonemataceae</taxon>
        <taxon>Iningainema tapete</taxon>
    </lineage>
</organism>
<reference evidence="1" key="1">
    <citation type="submission" date="2020-09" db="EMBL/GenBank/DDBJ databases">
        <title>Iningainema tapete sp. nov. (Scytonemataceae, Cyanobacteria) from greenhouses in central Florida (USA) produces two types of nodularin with biosynthetic potential for microcystin-LR and anabaenopeptins.</title>
        <authorList>
            <person name="Berthold D.E."/>
            <person name="Lefler F.W."/>
            <person name="Huang I.-S."/>
            <person name="Abdulla H."/>
            <person name="Zimba P.V."/>
            <person name="Laughinghouse H.D. IV."/>
        </authorList>
    </citation>
    <scope>NUCLEOTIDE SEQUENCE</scope>
    <source>
        <strain evidence="1">BLCCT55</strain>
    </source>
</reference>
<comment type="caution">
    <text evidence="1">The sequence shown here is derived from an EMBL/GenBank/DDBJ whole genome shotgun (WGS) entry which is preliminary data.</text>
</comment>
<proteinExistence type="predicted"/>
<evidence type="ECO:0000313" key="2">
    <source>
        <dbReference type="Proteomes" id="UP000629098"/>
    </source>
</evidence>
<protein>
    <submittedName>
        <fullName evidence="1">Uncharacterized protein</fullName>
    </submittedName>
</protein>
<evidence type="ECO:0000313" key="1">
    <source>
        <dbReference type="EMBL" id="MBD2776856.1"/>
    </source>
</evidence>
<sequence>MYLVRLAGIYADNASANRMIESAAKKEVPNPWAKHLTACKDWQAWWKDKALAKGQTPSEMFLWYLALIHREKLNSLLLNSNSMKHLPVSFRGTTEEALDIYCAQLQYTDLNGGTEVFPTCGKSMEDDFDHFAKWIGFILAYSLAGISVDKYKQTALMIGAAVELEIPFDNEVMVSLDSFGGDKEAYQKYLENSQAMVNSRG</sequence>
<dbReference type="RefSeq" id="WP_190835904.1">
    <property type="nucleotide sequence ID" value="NZ_CAWPPI010000098.1"/>
</dbReference>
<dbReference type="Proteomes" id="UP000629098">
    <property type="component" value="Unassembled WGS sequence"/>
</dbReference>
<dbReference type="EMBL" id="JACXAE010000098">
    <property type="protein sequence ID" value="MBD2776856.1"/>
    <property type="molecule type" value="Genomic_DNA"/>
</dbReference>
<accession>A0A8J6XST0</accession>
<gene>
    <name evidence="1" type="ORF">ICL16_33610</name>
</gene>
<name>A0A8J6XST0_9CYAN</name>